<dbReference type="PRINTS" id="PR00069">
    <property type="entry name" value="ALDKETRDTASE"/>
</dbReference>
<dbReference type="Proteomes" id="UP000544110">
    <property type="component" value="Unassembled WGS sequence"/>
</dbReference>
<sequence>MTALPPPTALYGCMGLGGSWDDAAFDDADLARAEAAVEAALDAGITWFDHADIYTAGGAEAVFGALLDRHRGLRERVVLQSKCGITLPRDGAVGHYDWRPAHVRERVERSLERLRTDRLDVLLLHRPDPLADLAGVAATLEELHREGLVGAVGLSNASHHQLAALQAHLALPLVADQLEMSLHHRGFVEAGVLVNTAEGSTGFPHGTLEHCAAHGVGLQAWGALAQGRYTGRAETAADVATTELVARTAAERGTTPETVVLWWLRRHPARIAPVVGTTDPGRIAACRDAVLREPELTQEEWYALWVTARGAPLP</sequence>
<name>A0A7Y9RVB5_9ACTN</name>
<dbReference type="EMBL" id="JACCAC010000001">
    <property type="protein sequence ID" value="NYG55533.1"/>
    <property type="molecule type" value="Genomic_DNA"/>
</dbReference>
<dbReference type="SUPFAM" id="SSF51430">
    <property type="entry name" value="NAD(P)-linked oxidoreductase"/>
    <property type="match status" value="1"/>
</dbReference>
<feature type="domain" description="NADP-dependent oxidoreductase" evidence="1">
    <location>
        <begin position="11"/>
        <end position="301"/>
    </location>
</feature>
<dbReference type="InterPro" id="IPR023210">
    <property type="entry name" value="NADP_OxRdtase_dom"/>
</dbReference>
<reference evidence="2 3" key="1">
    <citation type="submission" date="2020-07" db="EMBL/GenBank/DDBJ databases">
        <title>Sequencing the genomes of 1000 actinobacteria strains.</title>
        <authorList>
            <person name="Klenk H.-P."/>
        </authorList>
    </citation>
    <scope>NUCLEOTIDE SEQUENCE [LARGE SCALE GENOMIC DNA]</scope>
    <source>
        <strain evidence="2 3">DSM 24552</strain>
    </source>
</reference>
<keyword evidence="3" id="KW-1185">Reference proteome</keyword>
<comment type="caution">
    <text evidence="2">The sequence shown here is derived from an EMBL/GenBank/DDBJ whole genome shotgun (WGS) entry which is preliminary data.</text>
</comment>
<dbReference type="InterPro" id="IPR036812">
    <property type="entry name" value="NAD(P)_OxRdtase_dom_sf"/>
</dbReference>
<evidence type="ECO:0000259" key="1">
    <source>
        <dbReference type="Pfam" id="PF00248"/>
    </source>
</evidence>
<dbReference type="InterPro" id="IPR050523">
    <property type="entry name" value="AKR_Detox_Biosynth"/>
</dbReference>
<evidence type="ECO:0000313" key="2">
    <source>
        <dbReference type="EMBL" id="NYG55533.1"/>
    </source>
</evidence>
<dbReference type="PANTHER" id="PTHR43364:SF1">
    <property type="entry name" value="OXIDOREDUCTASE YDHF"/>
    <property type="match status" value="1"/>
</dbReference>
<dbReference type="GO" id="GO:0016491">
    <property type="term" value="F:oxidoreductase activity"/>
    <property type="evidence" value="ECO:0007669"/>
    <property type="project" value="InterPro"/>
</dbReference>
<dbReference type="AlphaFoldDB" id="A0A7Y9RVB5"/>
<accession>A0A7Y9RVB5</accession>
<gene>
    <name evidence="2" type="ORF">BJ989_001837</name>
</gene>
<proteinExistence type="predicted"/>
<dbReference type="RefSeq" id="WP_218848786.1">
    <property type="nucleotide sequence ID" value="NZ_JACCAC010000001.1"/>
</dbReference>
<dbReference type="Gene3D" id="3.20.20.100">
    <property type="entry name" value="NADP-dependent oxidoreductase domain"/>
    <property type="match status" value="1"/>
</dbReference>
<evidence type="ECO:0000313" key="3">
    <source>
        <dbReference type="Proteomes" id="UP000544110"/>
    </source>
</evidence>
<dbReference type="GO" id="GO:0005829">
    <property type="term" value="C:cytosol"/>
    <property type="evidence" value="ECO:0007669"/>
    <property type="project" value="TreeGrafter"/>
</dbReference>
<dbReference type="InterPro" id="IPR020471">
    <property type="entry name" value="AKR"/>
</dbReference>
<organism evidence="2 3">
    <name type="scientific">Nocardioides perillae</name>
    <dbReference type="NCBI Taxonomy" id="1119534"/>
    <lineage>
        <taxon>Bacteria</taxon>
        <taxon>Bacillati</taxon>
        <taxon>Actinomycetota</taxon>
        <taxon>Actinomycetes</taxon>
        <taxon>Propionibacteriales</taxon>
        <taxon>Nocardioidaceae</taxon>
        <taxon>Nocardioides</taxon>
    </lineage>
</organism>
<dbReference type="Pfam" id="PF00248">
    <property type="entry name" value="Aldo_ket_red"/>
    <property type="match status" value="1"/>
</dbReference>
<dbReference type="PANTHER" id="PTHR43364">
    <property type="entry name" value="NADH-SPECIFIC METHYLGLYOXAL REDUCTASE-RELATED"/>
    <property type="match status" value="1"/>
</dbReference>
<protein>
    <submittedName>
        <fullName evidence="2">Putative oxidoreductase</fullName>
    </submittedName>
</protein>